<proteinExistence type="predicted"/>
<reference evidence="1" key="1">
    <citation type="submission" date="2018-05" db="EMBL/GenBank/DDBJ databases">
        <authorList>
            <person name="Lanie J.A."/>
            <person name="Ng W.-L."/>
            <person name="Kazmierczak K.M."/>
            <person name="Andrzejewski T.M."/>
            <person name="Davidsen T.M."/>
            <person name="Wayne K.J."/>
            <person name="Tettelin H."/>
            <person name="Glass J.I."/>
            <person name="Rusch D."/>
            <person name="Podicherti R."/>
            <person name="Tsui H.-C.T."/>
            <person name="Winkler M.E."/>
        </authorList>
    </citation>
    <scope>NUCLEOTIDE SEQUENCE</scope>
</reference>
<protein>
    <recommendedName>
        <fullName evidence="2">ATPase</fullName>
    </recommendedName>
</protein>
<evidence type="ECO:0000313" key="1">
    <source>
        <dbReference type="EMBL" id="SVC11345.1"/>
    </source>
</evidence>
<dbReference type="InterPro" id="IPR027417">
    <property type="entry name" value="P-loop_NTPase"/>
</dbReference>
<dbReference type="EMBL" id="UINC01074299">
    <property type="protein sequence ID" value="SVC11345.1"/>
    <property type="molecule type" value="Genomic_DNA"/>
</dbReference>
<sequence>MDSAAFRNSPTRAVTLLGMSGSGKTTLASKLPRDRWFHYSGDYRIGTRYLDEPILDNVKREAMKIPFLADLLRTDSIYLCHNITISNLAPVALFLGMIGDPTKGGLPVEEFKRRQALHREAEIAAMYDVRAFIEKTRDLYRYPHFINDAGGSLCELNEPEVIRQLAEDTLIVYLKPSDVLLDQIVERSLRHPKPMYYQDSFLDQVLPRYLEEEKLKSPLEIVPDKFFAWMFPGLVKHRLPLYQSIADEYGIVVEADRIDSIEGEEDFIELVCEALP</sequence>
<dbReference type="Gene3D" id="3.40.50.300">
    <property type="entry name" value="P-loop containing nucleotide triphosphate hydrolases"/>
    <property type="match status" value="1"/>
</dbReference>
<dbReference type="SUPFAM" id="SSF52540">
    <property type="entry name" value="P-loop containing nucleoside triphosphate hydrolases"/>
    <property type="match status" value="1"/>
</dbReference>
<organism evidence="1">
    <name type="scientific">marine metagenome</name>
    <dbReference type="NCBI Taxonomy" id="408172"/>
    <lineage>
        <taxon>unclassified sequences</taxon>
        <taxon>metagenomes</taxon>
        <taxon>ecological metagenomes</taxon>
    </lineage>
</organism>
<evidence type="ECO:0008006" key="2">
    <source>
        <dbReference type="Google" id="ProtNLM"/>
    </source>
</evidence>
<dbReference type="AlphaFoldDB" id="A0A382JI68"/>
<name>A0A382JI68_9ZZZZ</name>
<gene>
    <name evidence="1" type="ORF">METZ01_LOCUS264199</name>
</gene>
<accession>A0A382JI68</accession>